<evidence type="ECO:0000259" key="2">
    <source>
        <dbReference type="Pfam" id="PF20695"/>
    </source>
</evidence>
<dbReference type="PANTHER" id="PTHR30108">
    <property type="entry name" value="3-OCTAPRENYL-4-HYDROXYBENZOATE CARBOXY-LYASE-RELATED"/>
    <property type="match status" value="1"/>
</dbReference>
<feature type="domain" description="3-octaprenyl-4-hydroxybenzoate carboxy-lyase-like N-terminal" evidence="2">
    <location>
        <begin position="9"/>
        <end position="88"/>
    </location>
</feature>
<dbReference type="NCBIfam" id="TIGR00148">
    <property type="entry name" value="UbiD family decarboxylase"/>
    <property type="match status" value="1"/>
</dbReference>
<organism evidence="4 5">
    <name type="scientific">Stenomitos frigidus AS-A4</name>
    <dbReference type="NCBI Taxonomy" id="2933935"/>
    <lineage>
        <taxon>Bacteria</taxon>
        <taxon>Bacillati</taxon>
        <taxon>Cyanobacteriota</taxon>
        <taxon>Cyanophyceae</taxon>
        <taxon>Leptolyngbyales</taxon>
        <taxon>Leptolyngbyaceae</taxon>
        <taxon>Stenomitos</taxon>
    </lineage>
</organism>
<dbReference type="Pfam" id="PF20696">
    <property type="entry name" value="UbiD_C"/>
    <property type="match status" value="1"/>
</dbReference>
<dbReference type="Proteomes" id="UP001476950">
    <property type="component" value="Unassembled WGS sequence"/>
</dbReference>
<evidence type="ECO:0000313" key="5">
    <source>
        <dbReference type="Proteomes" id="UP001476950"/>
    </source>
</evidence>
<proteinExistence type="predicted"/>
<reference evidence="4 5" key="1">
    <citation type="submission" date="2022-04" db="EMBL/GenBank/DDBJ databases">
        <title>Positive selection, recombination, and allopatry shape intraspecific diversity of widespread and dominant cyanobacteria.</title>
        <authorList>
            <person name="Wei J."/>
            <person name="Shu W."/>
            <person name="Hu C."/>
        </authorList>
    </citation>
    <scope>NUCLEOTIDE SEQUENCE [LARGE SCALE GENOMIC DNA]</scope>
    <source>
        <strain evidence="4 5">AS-A4</strain>
    </source>
</reference>
<dbReference type="InterPro" id="IPR049383">
    <property type="entry name" value="UbiD-like_N"/>
</dbReference>
<dbReference type="Gene3D" id="3.40.1670.10">
    <property type="entry name" value="UbiD C-terminal domain-like"/>
    <property type="match status" value="1"/>
</dbReference>
<dbReference type="InterPro" id="IPR002830">
    <property type="entry name" value="UbiD"/>
</dbReference>
<evidence type="ECO:0000313" key="4">
    <source>
        <dbReference type="EMBL" id="MEP1060617.1"/>
    </source>
</evidence>
<evidence type="ECO:0000259" key="3">
    <source>
        <dbReference type="Pfam" id="PF20696"/>
    </source>
</evidence>
<feature type="domain" description="3-octaprenyl-4-hydroxybenzoate carboxy-lyase-like C-terminal" evidence="3">
    <location>
        <begin position="326"/>
        <end position="450"/>
    </location>
</feature>
<dbReference type="Pfam" id="PF01977">
    <property type="entry name" value="UbiD"/>
    <property type="match status" value="1"/>
</dbReference>
<keyword evidence="5" id="KW-1185">Reference proteome</keyword>
<dbReference type="EMBL" id="JAMPLM010000020">
    <property type="protein sequence ID" value="MEP1060617.1"/>
    <property type="molecule type" value="Genomic_DNA"/>
</dbReference>
<dbReference type="InterPro" id="IPR048304">
    <property type="entry name" value="UbiD_Rift_dom"/>
</dbReference>
<name>A0ABV0KNA6_9CYAN</name>
<comment type="caution">
    <text evidence="4">The sequence shown here is derived from an EMBL/GenBank/DDBJ whole genome shotgun (WGS) entry which is preliminary data.</text>
</comment>
<feature type="domain" description="3-octaprenyl-4-hydroxybenzoate carboxy-lyase-like Rift-related" evidence="1">
    <location>
        <begin position="124"/>
        <end position="320"/>
    </location>
</feature>
<dbReference type="SUPFAM" id="SSF50475">
    <property type="entry name" value="FMN-binding split barrel"/>
    <property type="match status" value="1"/>
</dbReference>
<dbReference type="PANTHER" id="PTHR30108:SF17">
    <property type="entry name" value="FERULIC ACID DECARBOXYLASE 1"/>
    <property type="match status" value="1"/>
</dbReference>
<protein>
    <submittedName>
        <fullName evidence="4">UbiD family decarboxylase</fullName>
    </submittedName>
</protein>
<dbReference type="InterPro" id="IPR049381">
    <property type="entry name" value="UbiD-like_C"/>
</dbReference>
<dbReference type="Gene3D" id="1.20.5.570">
    <property type="entry name" value="Single helix bin"/>
    <property type="match status" value="1"/>
</dbReference>
<dbReference type="SUPFAM" id="SSF143968">
    <property type="entry name" value="UbiD C-terminal domain-like"/>
    <property type="match status" value="1"/>
</dbReference>
<accession>A0ABV0KNA6</accession>
<dbReference type="Pfam" id="PF20695">
    <property type="entry name" value="UbiD_N"/>
    <property type="match status" value="1"/>
</dbReference>
<evidence type="ECO:0000259" key="1">
    <source>
        <dbReference type="Pfam" id="PF01977"/>
    </source>
</evidence>
<gene>
    <name evidence="4" type="ORF">NDI38_19475</name>
</gene>
<sequence length="503" mass="55543">MTRDLRGFIKQLEQRGQLRRITALVDPDLEIAEIAQRMLQKGGPALLFENVKGSSHAVAVNLMGTVERVCWAMNLEQPAELETLGKKLALLYQPRPPKTVPQAIALGQALFDVLKAKPSRDFLPPCHQIVLKGEDVDLTKLPLLRVYSGDANKVVTLGLMITKDCETKTVNVGVYRLQLQSKNTMTVQWLSVRGATRHLRKAAERGQKLEVAIALGVDPLIIMAAATPLPIDLSEWLFAGLYGGQGVHLAKCKTVDLEVPADSEMVLEGTITPGETGVDGPAGDHMGFYGGVNEAAPLLRFQCITHRKDPIYLTTFSGRPPKEDAMMALALNRIYTPILRQQVPEIVDFFLPMETLSYKTAILAIDKAYPGHARRAALAFWSALPQFTYTKFVIIVDKDTNIRDPRAVVWAIASKVDPARDVFILPNTPFDSLDFATEKAGLGSRMGIDATTKMPPETDRLWSTPLESDPDTAAMVDRRWAEYGLADLNLGEVNPNLFGYDMR</sequence>
<dbReference type="RefSeq" id="WP_190448612.1">
    <property type="nucleotide sequence ID" value="NZ_JAMPLM010000020.1"/>
</dbReference>